<dbReference type="HOGENOM" id="CLU_009273_3_0_9"/>
<evidence type="ECO:0000256" key="3">
    <source>
        <dbReference type="ARBA" id="ARBA00022691"/>
    </source>
</evidence>
<dbReference type="PATRIC" id="fig|931276.5.peg.1664"/>
<evidence type="ECO:0000256" key="1">
    <source>
        <dbReference type="ARBA" id="ARBA00001966"/>
    </source>
</evidence>
<evidence type="ECO:0000313" key="10">
    <source>
        <dbReference type="Proteomes" id="UP000011728"/>
    </source>
</evidence>
<organism evidence="9 10">
    <name type="scientific">Clostridium saccharoperbutylacetonicum N1-4(HMT)</name>
    <dbReference type="NCBI Taxonomy" id="931276"/>
    <lineage>
        <taxon>Bacteria</taxon>
        <taxon>Bacillati</taxon>
        <taxon>Bacillota</taxon>
        <taxon>Clostridia</taxon>
        <taxon>Eubacteriales</taxon>
        <taxon>Clostridiaceae</taxon>
        <taxon>Clostridium</taxon>
    </lineage>
</organism>
<dbReference type="SUPFAM" id="SSF102114">
    <property type="entry name" value="Radical SAM enzymes"/>
    <property type="match status" value="1"/>
</dbReference>
<evidence type="ECO:0000256" key="5">
    <source>
        <dbReference type="ARBA" id="ARBA00023004"/>
    </source>
</evidence>
<keyword evidence="4" id="KW-0479">Metal-binding</keyword>
<protein>
    <submittedName>
        <fullName evidence="9">Arylsulfatase regulator</fullName>
    </submittedName>
</protein>
<dbReference type="KEGG" id="csr:Cspa_c16930"/>
<dbReference type="eggNOG" id="COG0641">
    <property type="taxonomic scope" value="Bacteria"/>
</dbReference>
<dbReference type="AlphaFoldDB" id="M1MGI4"/>
<keyword evidence="5" id="KW-0408">Iron</keyword>
<dbReference type="Pfam" id="PF04055">
    <property type="entry name" value="Radical_SAM"/>
    <property type="match status" value="1"/>
</dbReference>
<comment type="similarity">
    <text evidence="7">Belongs to the radical SAM superfamily. Anaerobic sulfatase-maturating enzyme family.</text>
</comment>
<dbReference type="InterPro" id="IPR058240">
    <property type="entry name" value="rSAM_sf"/>
</dbReference>
<dbReference type="PROSITE" id="PS51918">
    <property type="entry name" value="RADICAL_SAM"/>
    <property type="match status" value="1"/>
</dbReference>
<sequence length="395" mass="46608">MKKRNELENNLRVHNNEAISTHFTNMMLIITNSCNLRCSYCYEKNHEYDPNKDMTLEIAKKSVDLFFEQIPEKENRTSITFFGGEPLMAFDLMKEIIKYSYNHKTIGGYKGSGYNYVVNTNGTILTDEMFLLFSKLGHKINIRISVDGYKDNHDVTRKTILGNGSWDILKENLMKYKILKEKYGVKVGLINTINKSNCKDIYYNYSSLYELTGMNIGYLFVHEDKLDEKDFEIIKEQVEKLHNYCIKRKMRFSICNVVSNKNEINVQNNAPICSAGVRSFTVNHKGKIYPCHRCYFNNMGSMYTMGDVYSGISRHKIQFMCDINNMNMLPEKCRQCDFIIRRNCHICFTTNKKVYNDPYKIPIEYCMFQKELYYMLREKEAQALKLNRYEEDVFE</sequence>
<evidence type="ECO:0000313" key="9">
    <source>
        <dbReference type="EMBL" id="AGF55463.1"/>
    </source>
</evidence>
<reference evidence="9 10" key="1">
    <citation type="submission" date="2013-02" db="EMBL/GenBank/DDBJ databases">
        <title>Genome sequence of Clostridium saccharoperbutylacetonicum N1-4(HMT).</title>
        <authorList>
            <person name="Poehlein A."/>
            <person name="Daniel R."/>
        </authorList>
    </citation>
    <scope>NUCLEOTIDE SEQUENCE [LARGE SCALE GENOMIC DNA]</scope>
    <source>
        <strain evidence="10">N1-4(HMT)</strain>
    </source>
</reference>
<evidence type="ECO:0000259" key="8">
    <source>
        <dbReference type="PROSITE" id="PS51918"/>
    </source>
</evidence>
<dbReference type="SFLD" id="SFLDS00029">
    <property type="entry name" value="Radical_SAM"/>
    <property type="match status" value="1"/>
</dbReference>
<gene>
    <name evidence="9" type="ORF">Cspa_c16930</name>
</gene>
<evidence type="ECO:0000256" key="6">
    <source>
        <dbReference type="ARBA" id="ARBA00023014"/>
    </source>
</evidence>
<feature type="domain" description="Radical SAM core" evidence="8">
    <location>
        <begin position="20"/>
        <end position="251"/>
    </location>
</feature>
<comment type="cofactor">
    <cofactor evidence="1">
        <name>[4Fe-4S] cluster</name>
        <dbReference type="ChEBI" id="CHEBI:49883"/>
    </cofactor>
</comment>
<dbReference type="GO" id="GO:0046872">
    <property type="term" value="F:metal ion binding"/>
    <property type="evidence" value="ECO:0007669"/>
    <property type="project" value="UniProtKB-KW"/>
</dbReference>
<dbReference type="SFLD" id="SFLDG01067">
    <property type="entry name" value="SPASM/twitch_domain_containing"/>
    <property type="match status" value="1"/>
</dbReference>
<keyword evidence="6" id="KW-0411">Iron-sulfur</keyword>
<accession>M1MGI4</accession>
<dbReference type="InterPro" id="IPR023867">
    <property type="entry name" value="Sulphatase_maturase_rSAM"/>
</dbReference>
<dbReference type="InterPro" id="IPR013785">
    <property type="entry name" value="Aldolase_TIM"/>
</dbReference>
<dbReference type="Proteomes" id="UP000011728">
    <property type="component" value="Chromosome"/>
</dbReference>
<dbReference type="InterPro" id="IPR007197">
    <property type="entry name" value="rSAM"/>
</dbReference>
<evidence type="ECO:0000256" key="2">
    <source>
        <dbReference type="ARBA" id="ARBA00022485"/>
    </source>
</evidence>
<name>M1MGI4_9CLOT</name>
<dbReference type="SFLD" id="SFLDG01386">
    <property type="entry name" value="main_SPASM_domain-containing"/>
    <property type="match status" value="1"/>
</dbReference>
<dbReference type="Gene3D" id="3.20.20.70">
    <property type="entry name" value="Aldolase class I"/>
    <property type="match status" value="1"/>
</dbReference>
<keyword evidence="2" id="KW-0004">4Fe-4S</keyword>
<dbReference type="PANTHER" id="PTHR43273">
    <property type="entry name" value="ANAEROBIC SULFATASE-MATURATING ENZYME HOMOLOG ASLB-RELATED"/>
    <property type="match status" value="1"/>
</dbReference>
<dbReference type="InterPro" id="IPR000385">
    <property type="entry name" value="MoaA_NifB_PqqE_Fe-S-bd_CS"/>
</dbReference>
<dbReference type="PROSITE" id="PS01305">
    <property type="entry name" value="MOAA_NIFB_PQQE"/>
    <property type="match status" value="1"/>
</dbReference>
<dbReference type="EMBL" id="CP004121">
    <property type="protein sequence ID" value="AGF55463.1"/>
    <property type="molecule type" value="Genomic_DNA"/>
</dbReference>
<dbReference type="CDD" id="cd01335">
    <property type="entry name" value="Radical_SAM"/>
    <property type="match status" value="1"/>
</dbReference>
<evidence type="ECO:0000256" key="4">
    <source>
        <dbReference type="ARBA" id="ARBA00022723"/>
    </source>
</evidence>
<keyword evidence="10" id="KW-1185">Reference proteome</keyword>
<dbReference type="SFLD" id="SFLDG01384">
    <property type="entry name" value="thioether_bond_formation_requi"/>
    <property type="match status" value="1"/>
</dbReference>
<dbReference type="PANTHER" id="PTHR43273:SF3">
    <property type="entry name" value="ANAEROBIC SULFATASE-MATURATING ENZYME HOMOLOG ASLB-RELATED"/>
    <property type="match status" value="1"/>
</dbReference>
<evidence type="ECO:0000256" key="7">
    <source>
        <dbReference type="ARBA" id="ARBA00023601"/>
    </source>
</evidence>
<proteinExistence type="inferred from homology"/>
<dbReference type="RefSeq" id="WP_015391784.1">
    <property type="nucleotide sequence ID" value="NC_020291.1"/>
</dbReference>
<dbReference type="GO" id="GO:0016491">
    <property type="term" value="F:oxidoreductase activity"/>
    <property type="evidence" value="ECO:0007669"/>
    <property type="project" value="InterPro"/>
</dbReference>
<keyword evidence="3" id="KW-0949">S-adenosyl-L-methionine</keyword>
<dbReference type="GO" id="GO:0051539">
    <property type="term" value="F:4 iron, 4 sulfur cluster binding"/>
    <property type="evidence" value="ECO:0007669"/>
    <property type="project" value="UniProtKB-KW"/>
</dbReference>